<dbReference type="PROSITE" id="PS50994">
    <property type="entry name" value="INTEGRASE"/>
    <property type="match status" value="1"/>
</dbReference>
<dbReference type="AlphaFoldDB" id="A0A2S9YKD7"/>
<name>A0A2S9YKD7_9BACT</name>
<organism evidence="3 4">
    <name type="scientific">Enhygromyxa salina</name>
    <dbReference type="NCBI Taxonomy" id="215803"/>
    <lineage>
        <taxon>Bacteria</taxon>
        <taxon>Pseudomonadati</taxon>
        <taxon>Myxococcota</taxon>
        <taxon>Polyangia</taxon>
        <taxon>Nannocystales</taxon>
        <taxon>Nannocystaceae</taxon>
        <taxon>Enhygromyxa</taxon>
    </lineage>
</organism>
<accession>A0A2S9YKD7</accession>
<protein>
    <submittedName>
        <fullName evidence="3">Integrase core domain protein</fullName>
    </submittedName>
</protein>
<comment type="similarity">
    <text evidence="1">Belongs to the transposase IS21/IS408/IS1162 family.</text>
</comment>
<dbReference type="EMBL" id="PVNL01000092">
    <property type="protein sequence ID" value="PRQ05557.1"/>
    <property type="molecule type" value="Genomic_DNA"/>
</dbReference>
<evidence type="ECO:0000313" key="4">
    <source>
        <dbReference type="Proteomes" id="UP000238823"/>
    </source>
</evidence>
<dbReference type="InterPro" id="IPR054353">
    <property type="entry name" value="IstA-like_C"/>
</dbReference>
<evidence type="ECO:0000256" key="1">
    <source>
        <dbReference type="ARBA" id="ARBA00009277"/>
    </source>
</evidence>
<reference evidence="3 4" key="1">
    <citation type="submission" date="2018-03" db="EMBL/GenBank/DDBJ databases">
        <title>Draft Genome Sequences of the Obligatory Marine Myxobacteria Enhygromyxa salina SWB007.</title>
        <authorList>
            <person name="Poehlein A."/>
            <person name="Moghaddam J.A."/>
            <person name="Harms H."/>
            <person name="Alanjari M."/>
            <person name="Koenig G.M."/>
            <person name="Daniel R."/>
            <person name="Schaeberle T.F."/>
        </authorList>
    </citation>
    <scope>NUCLEOTIDE SEQUENCE [LARGE SCALE GENOMIC DNA]</scope>
    <source>
        <strain evidence="3 4">SWB007</strain>
    </source>
</reference>
<feature type="domain" description="Integrase catalytic" evidence="2">
    <location>
        <begin position="52"/>
        <end position="234"/>
    </location>
</feature>
<dbReference type="InterPro" id="IPR001584">
    <property type="entry name" value="Integrase_cat-core"/>
</dbReference>
<gene>
    <name evidence="3" type="ORF">ENSA7_44470</name>
</gene>
<dbReference type="PANTHER" id="PTHR35004:SF8">
    <property type="entry name" value="TRANSPOSASE RV3428C-RELATED"/>
    <property type="match status" value="1"/>
</dbReference>
<proteinExistence type="inferred from homology"/>
<dbReference type="NCBIfam" id="NF033546">
    <property type="entry name" value="transpos_IS21"/>
    <property type="match status" value="1"/>
</dbReference>
<evidence type="ECO:0000259" key="2">
    <source>
        <dbReference type="PROSITE" id="PS50994"/>
    </source>
</evidence>
<dbReference type="Gene3D" id="3.30.420.10">
    <property type="entry name" value="Ribonuclease H-like superfamily/Ribonuclease H"/>
    <property type="match status" value="1"/>
</dbReference>
<sequence>MRRIREVLRLEHELEYREASVHDPQKRRPYQYAQFCERHGKFRGQVDASMHQEHRAGEKVFVDYSGMKPTIADRETGEVIEVELYVAVLGASNYTYAEATLTQQRDVFIASTARAFEYFDGVPAITVPDRLRSAVSGPDRIDPEINPGFAEFAEHYSTAVIPTRARKPKDKAKVETGVKIAQSWILARLRNITFFSLDDLNVAIDKLLEALNDKPFQKLEGCRRSAYEELDKPALRPLPPRRFEPSNWKTAKVHIDHHVEFDHRYYSAPHHLIGTKVWVRATVNSVELLLDGRRIASHKRSYGRKGTLSPMRPIVPSRIVSTARGHLSE</sequence>
<dbReference type="GO" id="GO:0015074">
    <property type="term" value="P:DNA integration"/>
    <property type="evidence" value="ECO:0007669"/>
    <property type="project" value="InterPro"/>
</dbReference>
<dbReference type="Proteomes" id="UP000238823">
    <property type="component" value="Unassembled WGS sequence"/>
</dbReference>
<dbReference type="PANTHER" id="PTHR35004">
    <property type="entry name" value="TRANSPOSASE RV3428C-RELATED"/>
    <property type="match status" value="1"/>
</dbReference>
<dbReference type="GO" id="GO:0003676">
    <property type="term" value="F:nucleic acid binding"/>
    <property type="evidence" value="ECO:0007669"/>
    <property type="project" value="InterPro"/>
</dbReference>
<dbReference type="InterPro" id="IPR036397">
    <property type="entry name" value="RNaseH_sf"/>
</dbReference>
<comment type="caution">
    <text evidence="3">The sequence shown here is derived from an EMBL/GenBank/DDBJ whole genome shotgun (WGS) entry which is preliminary data.</text>
</comment>
<evidence type="ECO:0000313" key="3">
    <source>
        <dbReference type="EMBL" id="PRQ05557.1"/>
    </source>
</evidence>
<dbReference type="Pfam" id="PF22483">
    <property type="entry name" value="Mu-transpos_C_2"/>
    <property type="match status" value="1"/>
</dbReference>